<dbReference type="AlphaFoldDB" id="A0A9J6FBY9"/>
<gene>
    <name evidence="2" type="ORF">HPB48_009668</name>
</gene>
<dbReference type="VEuPathDB" id="VectorBase:HLOH_043669"/>
<sequence>MVSSGPPPSPPPPLLSDDTPSKYGDAALGEGGGCGEMHGTCFAPSPTPRHTTPPPPPPPPRPLHTSGKNAAELSRANPAAAQNEESDAKRAPAPSFPPSTAFEAPFMAAELVWAIQNAKRKSAPGADGITYQDIGNVAERQRSRHLDFATSTGLPAPSLLNLASNLSLPS</sequence>
<feature type="compositionally biased region" description="Pro residues" evidence="1">
    <location>
        <begin position="1"/>
        <end position="14"/>
    </location>
</feature>
<name>A0A9J6FBY9_HAELO</name>
<evidence type="ECO:0000256" key="1">
    <source>
        <dbReference type="SAM" id="MobiDB-lite"/>
    </source>
</evidence>
<dbReference type="EMBL" id="JABSTR010000001">
    <property type="protein sequence ID" value="KAH9360461.1"/>
    <property type="molecule type" value="Genomic_DNA"/>
</dbReference>
<evidence type="ECO:0000313" key="3">
    <source>
        <dbReference type="Proteomes" id="UP000821853"/>
    </source>
</evidence>
<comment type="caution">
    <text evidence="2">The sequence shown here is derived from an EMBL/GenBank/DDBJ whole genome shotgun (WGS) entry which is preliminary data.</text>
</comment>
<evidence type="ECO:0000313" key="2">
    <source>
        <dbReference type="EMBL" id="KAH9360461.1"/>
    </source>
</evidence>
<protein>
    <submittedName>
        <fullName evidence="2">Uncharacterized protein</fullName>
    </submittedName>
</protein>
<dbReference type="Proteomes" id="UP000821853">
    <property type="component" value="Chromosome 1"/>
</dbReference>
<organism evidence="2 3">
    <name type="scientific">Haemaphysalis longicornis</name>
    <name type="common">Bush tick</name>
    <dbReference type="NCBI Taxonomy" id="44386"/>
    <lineage>
        <taxon>Eukaryota</taxon>
        <taxon>Metazoa</taxon>
        <taxon>Ecdysozoa</taxon>
        <taxon>Arthropoda</taxon>
        <taxon>Chelicerata</taxon>
        <taxon>Arachnida</taxon>
        <taxon>Acari</taxon>
        <taxon>Parasitiformes</taxon>
        <taxon>Ixodida</taxon>
        <taxon>Ixodoidea</taxon>
        <taxon>Ixodidae</taxon>
        <taxon>Haemaphysalinae</taxon>
        <taxon>Haemaphysalis</taxon>
    </lineage>
</organism>
<accession>A0A9J6FBY9</accession>
<keyword evidence="3" id="KW-1185">Reference proteome</keyword>
<reference evidence="2 3" key="1">
    <citation type="journal article" date="2020" name="Cell">
        <title>Large-Scale Comparative Analyses of Tick Genomes Elucidate Their Genetic Diversity and Vector Capacities.</title>
        <authorList>
            <consortium name="Tick Genome and Microbiome Consortium (TIGMIC)"/>
            <person name="Jia N."/>
            <person name="Wang J."/>
            <person name="Shi W."/>
            <person name="Du L."/>
            <person name="Sun Y."/>
            <person name="Zhan W."/>
            <person name="Jiang J.F."/>
            <person name="Wang Q."/>
            <person name="Zhang B."/>
            <person name="Ji P."/>
            <person name="Bell-Sakyi L."/>
            <person name="Cui X.M."/>
            <person name="Yuan T.T."/>
            <person name="Jiang B.G."/>
            <person name="Yang W.F."/>
            <person name="Lam T.T."/>
            <person name="Chang Q.C."/>
            <person name="Ding S.J."/>
            <person name="Wang X.J."/>
            <person name="Zhu J.G."/>
            <person name="Ruan X.D."/>
            <person name="Zhao L."/>
            <person name="Wei J.T."/>
            <person name="Ye R.Z."/>
            <person name="Que T.C."/>
            <person name="Du C.H."/>
            <person name="Zhou Y.H."/>
            <person name="Cheng J.X."/>
            <person name="Dai P.F."/>
            <person name="Guo W.B."/>
            <person name="Han X.H."/>
            <person name="Huang E.J."/>
            <person name="Li L.F."/>
            <person name="Wei W."/>
            <person name="Gao Y.C."/>
            <person name="Liu J.Z."/>
            <person name="Shao H.Z."/>
            <person name="Wang X."/>
            <person name="Wang C.C."/>
            <person name="Yang T.C."/>
            <person name="Huo Q.B."/>
            <person name="Li W."/>
            <person name="Chen H.Y."/>
            <person name="Chen S.E."/>
            <person name="Zhou L.G."/>
            <person name="Ni X.B."/>
            <person name="Tian J.H."/>
            <person name="Sheng Y."/>
            <person name="Liu T."/>
            <person name="Pan Y.S."/>
            <person name="Xia L.Y."/>
            <person name="Li J."/>
            <person name="Zhao F."/>
            <person name="Cao W.C."/>
        </authorList>
    </citation>
    <scope>NUCLEOTIDE SEQUENCE [LARGE SCALE GENOMIC DNA]</scope>
    <source>
        <strain evidence="2">HaeL-2018</strain>
    </source>
</reference>
<feature type="compositionally biased region" description="Pro residues" evidence="1">
    <location>
        <begin position="45"/>
        <end position="62"/>
    </location>
</feature>
<proteinExistence type="predicted"/>
<feature type="region of interest" description="Disordered" evidence="1">
    <location>
        <begin position="1"/>
        <end position="101"/>
    </location>
</feature>